<sequence>MKLGRSQLKYDRLKAMLELHLELSRDRSLHIDLDLPSNEIGRQILKTLSFHSSRWTTLRLGASHKDLLKDSDLSSVRNSLSQLRHLNIWFPLGMEEPFPVFQSAPALRELIIRGCVARVHNTLRSLSITIDAYDPELSPLLGCLTLPCLTHLEISASDSQGIFTSEDFSLASEHGFIVSFLSRSQCQLTSLSLKNLPLHDIEVVSLLQDLPSLTVLTLHDHSPDEDIDPAQFKSPFTGLFFQTCTAPASTLLPHLKELDFRYTLSLSFPTSDFLRMVHSRWIPDVAHAAEMGIDSLTSVTVRPLKERDDELGSDLLSLRVLTAAGLRVLILPKLLE</sequence>
<protein>
    <submittedName>
        <fullName evidence="1">Uncharacterized protein</fullName>
    </submittedName>
</protein>
<organism evidence="1 2">
    <name type="scientific">Tetrapyrgos nigripes</name>
    <dbReference type="NCBI Taxonomy" id="182062"/>
    <lineage>
        <taxon>Eukaryota</taxon>
        <taxon>Fungi</taxon>
        <taxon>Dikarya</taxon>
        <taxon>Basidiomycota</taxon>
        <taxon>Agaricomycotina</taxon>
        <taxon>Agaricomycetes</taxon>
        <taxon>Agaricomycetidae</taxon>
        <taxon>Agaricales</taxon>
        <taxon>Marasmiineae</taxon>
        <taxon>Marasmiaceae</taxon>
        <taxon>Tetrapyrgos</taxon>
    </lineage>
</organism>
<dbReference type="Proteomes" id="UP000559256">
    <property type="component" value="Unassembled WGS sequence"/>
</dbReference>
<name>A0A8H5CW85_9AGAR</name>
<evidence type="ECO:0000313" key="1">
    <source>
        <dbReference type="EMBL" id="KAF5349035.1"/>
    </source>
</evidence>
<keyword evidence="2" id="KW-1185">Reference proteome</keyword>
<reference evidence="1 2" key="1">
    <citation type="journal article" date="2020" name="ISME J.">
        <title>Uncovering the hidden diversity of litter-decomposition mechanisms in mushroom-forming fungi.</title>
        <authorList>
            <person name="Floudas D."/>
            <person name="Bentzer J."/>
            <person name="Ahren D."/>
            <person name="Johansson T."/>
            <person name="Persson P."/>
            <person name="Tunlid A."/>
        </authorList>
    </citation>
    <scope>NUCLEOTIDE SEQUENCE [LARGE SCALE GENOMIC DNA]</scope>
    <source>
        <strain evidence="1 2">CBS 291.85</strain>
    </source>
</reference>
<proteinExistence type="predicted"/>
<gene>
    <name evidence="1" type="ORF">D9758_012727</name>
</gene>
<dbReference type="AlphaFoldDB" id="A0A8H5CW85"/>
<accession>A0A8H5CW85</accession>
<comment type="caution">
    <text evidence="1">The sequence shown here is derived from an EMBL/GenBank/DDBJ whole genome shotgun (WGS) entry which is preliminary data.</text>
</comment>
<dbReference type="EMBL" id="JAACJM010000083">
    <property type="protein sequence ID" value="KAF5349035.1"/>
    <property type="molecule type" value="Genomic_DNA"/>
</dbReference>
<dbReference type="InterPro" id="IPR032675">
    <property type="entry name" value="LRR_dom_sf"/>
</dbReference>
<dbReference type="SUPFAM" id="SSF52047">
    <property type="entry name" value="RNI-like"/>
    <property type="match status" value="1"/>
</dbReference>
<evidence type="ECO:0000313" key="2">
    <source>
        <dbReference type="Proteomes" id="UP000559256"/>
    </source>
</evidence>
<dbReference type="Gene3D" id="3.80.10.10">
    <property type="entry name" value="Ribonuclease Inhibitor"/>
    <property type="match status" value="1"/>
</dbReference>
<dbReference type="OrthoDB" id="3020626at2759"/>